<reference evidence="3" key="1">
    <citation type="submission" date="2020-11" db="EMBL/GenBank/DDBJ databases">
        <authorList>
            <person name="Tran Van P."/>
        </authorList>
    </citation>
    <scope>NUCLEOTIDE SEQUENCE</scope>
</reference>
<name>A0A7R9AP38_TIMSH</name>
<dbReference type="SUPFAM" id="SSF48726">
    <property type="entry name" value="Immunoglobulin"/>
    <property type="match status" value="1"/>
</dbReference>
<dbReference type="Gene3D" id="2.60.40.10">
    <property type="entry name" value="Immunoglobulins"/>
    <property type="match status" value="1"/>
</dbReference>
<evidence type="ECO:0000256" key="1">
    <source>
        <dbReference type="SAM" id="MobiDB-lite"/>
    </source>
</evidence>
<accession>A0A7R9AP38</accession>
<sequence>MTEYFESRKSLVPGWLRLYSARTRRIFPQHGAARIDDRDTCFHDRPHALLVLSLYSGQAPPEDPVIAVDKLRYSAGERIRANCTARSSYPAANITWFVNGHRGTGEDGSGNDPALATTVNHDQIPFEFSALDNLSPAAGKTCSKNQKGLSLKSVHHSRPSSTLGSRESSRSAGTLVDPLDLPRPTRQYRIPGAGQPCRILFLVYRKSSALVHSATEADGKELSFLPLVQHYPQQAHSLRINESYVGFSGIGSFLILKLTIRRPCAERKCTTVLTKPTPPHPITHYFLEVDEDLRQTLPVRRMYRRRPHRQRAALSSPCHTIRVARVRLHTPLLGADLRRGGRMERRLRLLNSPLPQCTRFVDVETRRGKHVPRTRGNNKNMRPSWAMNLSLFRSET</sequence>
<feature type="domain" description="Ig-like" evidence="2">
    <location>
        <begin position="61"/>
        <end position="100"/>
    </location>
</feature>
<proteinExistence type="predicted"/>
<organism evidence="3">
    <name type="scientific">Timema shepardi</name>
    <name type="common">Walking stick</name>
    <dbReference type="NCBI Taxonomy" id="629360"/>
    <lineage>
        <taxon>Eukaryota</taxon>
        <taxon>Metazoa</taxon>
        <taxon>Ecdysozoa</taxon>
        <taxon>Arthropoda</taxon>
        <taxon>Hexapoda</taxon>
        <taxon>Insecta</taxon>
        <taxon>Pterygota</taxon>
        <taxon>Neoptera</taxon>
        <taxon>Polyneoptera</taxon>
        <taxon>Phasmatodea</taxon>
        <taxon>Timematodea</taxon>
        <taxon>Timematoidea</taxon>
        <taxon>Timematidae</taxon>
        <taxon>Timema</taxon>
    </lineage>
</organism>
<dbReference type="InterPro" id="IPR013783">
    <property type="entry name" value="Ig-like_fold"/>
</dbReference>
<gene>
    <name evidence="3" type="ORF">TSIB3V08_LOCUS2205</name>
</gene>
<dbReference type="InterPro" id="IPR036179">
    <property type="entry name" value="Ig-like_dom_sf"/>
</dbReference>
<feature type="region of interest" description="Disordered" evidence="1">
    <location>
        <begin position="142"/>
        <end position="188"/>
    </location>
</feature>
<dbReference type="PROSITE" id="PS50835">
    <property type="entry name" value="IG_LIKE"/>
    <property type="match status" value="1"/>
</dbReference>
<protein>
    <recommendedName>
        <fullName evidence="2">Ig-like domain-containing protein</fullName>
    </recommendedName>
</protein>
<dbReference type="InterPro" id="IPR007110">
    <property type="entry name" value="Ig-like_dom"/>
</dbReference>
<evidence type="ECO:0000313" key="3">
    <source>
        <dbReference type="EMBL" id="CAD7257960.1"/>
    </source>
</evidence>
<dbReference type="EMBL" id="OC000650">
    <property type="protein sequence ID" value="CAD7257960.1"/>
    <property type="molecule type" value="Genomic_DNA"/>
</dbReference>
<evidence type="ECO:0000259" key="2">
    <source>
        <dbReference type="PROSITE" id="PS50835"/>
    </source>
</evidence>
<dbReference type="AlphaFoldDB" id="A0A7R9AP38"/>